<comment type="caution">
    <text evidence="2">The sequence shown here is derived from an EMBL/GenBank/DDBJ whole genome shotgun (WGS) entry which is preliminary data.</text>
</comment>
<dbReference type="InterPro" id="IPR012338">
    <property type="entry name" value="Beta-lactam/transpept-like"/>
</dbReference>
<keyword evidence="3" id="KW-1185">Reference proteome</keyword>
<keyword evidence="2" id="KW-0378">Hydrolase</keyword>
<evidence type="ECO:0000313" key="3">
    <source>
        <dbReference type="Proteomes" id="UP000634476"/>
    </source>
</evidence>
<name>A0A8J3T2V3_9ACTN</name>
<accession>A0A8J3T2V3</accession>
<dbReference type="Gene3D" id="3.40.710.10">
    <property type="entry name" value="DD-peptidase/beta-lactamase superfamily"/>
    <property type="match status" value="1"/>
</dbReference>
<gene>
    <name evidence="2" type="ORF">Pta02_73020</name>
</gene>
<dbReference type="PANTHER" id="PTHR43319:SF3">
    <property type="entry name" value="BETA-LACTAMASE-RELATED DOMAIN-CONTAINING PROTEIN"/>
    <property type="match status" value="1"/>
</dbReference>
<protein>
    <submittedName>
        <fullName evidence="2">Serine hydrolase</fullName>
    </submittedName>
</protein>
<evidence type="ECO:0000313" key="2">
    <source>
        <dbReference type="EMBL" id="GII05294.1"/>
    </source>
</evidence>
<dbReference type="GO" id="GO:0016787">
    <property type="term" value="F:hydrolase activity"/>
    <property type="evidence" value="ECO:0007669"/>
    <property type="project" value="UniProtKB-KW"/>
</dbReference>
<dbReference type="InterPro" id="IPR052907">
    <property type="entry name" value="Beta-lactamase/esterase"/>
</dbReference>
<evidence type="ECO:0000259" key="1">
    <source>
        <dbReference type="Pfam" id="PF00144"/>
    </source>
</evidence>
<reference evidence="2" key="1">
    <citation type="submission" date="2021-01" db="EMBL/GenBank/DDBJ databases">
        <title>Whole genome shotgun sequence of Planobispora takensis NBRC 109077.</title>
        <authorList>
            <person name="Komaki H."/>
            <person name="Tamura T."/>
        </authorList>
    </citation>
    <scope>NUCLEOTIDE SEQUENCE</scope>
    <source>
        <strain evidence="2">NBRC 109077</strain>
    </source>
</reference>
<proteinExistence type="predicted"/>
<dbReference type="AlphaFoldDB" id="A0A8J3T2V3"/>
<dbReference type="InterPro" id="IPR001466">
    <property type="entry name" value="Beta-lactam-related"/>
</dbReference>
<sequence length="400" mass="42143">MTEVHGTVRPGFEGVRDGFARGQEGDEGAAQLAVYQDGHLVVDLWAGADPIGGRPVGGDSLGVVMSVTKGAVATCAHLLSLRGELDLDAPVRAYWPEFAAAGKAHISVSDLLSHRAGLSGFDPETRIGPASYLDWDACVAALAAMEPLWEPGTAVMYHTLTYGYLVGEVIRRATGRTAGTVLADLVAAPLALDLWIGMPESEEPRFLPQFSLRPQPGEEEVLAFLADLGLDRTDRLVRSTAATFHGITEAMEAFNRPEGRAAEIPAANGVADARSLARMYAATIGEVDGVRLLDGDGVARAVAPQTDELPAPPPFHRLPATESSRFGLGYELPRPGLPMLGEGSFGHAGAGGRLAYAQPRTGTAVAYLCTNMAWNPAAGPDPRWLPWTEALEHAVGPAAV</sequence>
<feature type="domain" description="Beta-lactamase-related" evidence="1">
    <location>
        <begin position="25"/>
        <end position="382"/>
    </location>
</feature>
<dbReference type="Proteomes" id="UP000634476">
    <property type="component" value="Unassembled WGS sequence"/>
</dbReference>
<dbReference type="RefSeq" id="WP_203879515.1">
    <property type="nucleotide sequence ID" value="NZ_BOOK01000065.1"/>
</dbReference>
<dbReference type="PANTHER" id="PTHR43319">
    <property type="entry name" value="BETA-LACTAMASE-RELATED"/>
    <property type="match status" value="1"/>
</dbReference>
<dbReference type="Pfam" id="PF00144">
    <property type="entry name" value="Beta-lactamase"/>
    <property type="match status" value="1"/>
</dbReference>
<dbReference type="SUPFAM" id="SSF56601">
    <property type="entry name" value="beta-lactamase/transpeptidase-like"/>
    <property type="match status" value="1"/>
</dbReference>
<organism evidence="2 3">
    <name type="scientific">Planobispora takensis</name>
    <dbReference type="NCBI Taxonomy" id="1367882"/>
    <lineage>
        <taxon>Bacteria</taxon>
        <taxon>Bacillati</taxon>
        <taxon>Actinomycetota</taxon>
        <taxon>Actinomycetes</taxon>
        <taxon>Streptosporangiales</taxon>
        <taxon>Streptosporangiaceae</taxon>
        <taxon>Planobispora</taxon>
    </lineage>
</organism>
<dbReference type="EMBL" id="BOOK01000065">
    <property type="protein sequence ID" value="GII05294.1"/>
    <property type="molecule type" value="Genomic_DNA"/>
</dbReference>